<sequence>MSLQLCDFCHRSPNRMPSLDRPPSRRNPRPGARLHRRSRGPGASALLSHHRLRHRRPRGRPARPEPAAHQRRHSFLGELGIVLLMFIVGLEFSLPRLIAARGLVLGMGSLQVGVTATLAASLAWFGSTEWLGAIVLGGAVAMSYTALTLRQLAARGELGSRHGRLALGVLLFQDLATLPFLVLVGAAPREGGGVEPPDAEVRATVALGVFLAVALLARRALAWLIEWVARRHSAELCSATGC</sequence>
<protein>
    <submittedName>
        <fullName evidence="10">Cation:proton antiporter</fullName>
    </submittedName>
</protein>
<evidence type="ECO:0000259" key="9">
    <source>
        <dbReference type="Pfam" id="PF00999"/>
    </source>
</evidence>
<dbReference type="Proteomes" id="UP000295096">
    <property type="component" value="Unassembled WGS sequence"/>
</dbReference>
<evidence type="ECO:0000313" key="10">
    <source>
        <dbReference type="EMBL" id="TDH60481.1"/>
    </source>
</evidence>
<keyword evidence="11" id="KW-1185">Reference proteome</keyword>
<dbReference type="Gene3D" id="1.20.1530.20">
    <property type="match status" value="1"/>
</dbReference>
<evidence type="ECO:0000256" key="6">
    <source>
        <dbReference type="ARBA" id="ARBA00023136"/>
    </source>
</evidence>
<reference evidence="10 11" key="1">
    <citation type="journal article" date="2016" name="J. Microbiol.">
        <title>Dankookia rubra gen. nov., sp. nov., an alphaproteobacterium isolated from sediment of a shallow stream.</title>
        <authorList>
            <person name="Kim W.H."/>
            <person name="Kim D.H."/>
            <person name="Kang K."/>
            <person name="Ahn T.Y."/>
        </authorList>
    </citation>
    <scope>NUCLEOTIDE SEQUENCE [LARGE SCALE GENOMIC DNA]</scope>
    <source>
        <strain evidence="10 11">JCM30602</strain>
    </source>
</reference>
<comment type="subcellular location">
    <subcellularLocation>
        <location evidence="1">Membrane</location>
        <topology evidence="1">Multi-pass membrane protein</topology>
    </subcellularLocation>
</comment>
<evidence type="ECO:0000256" key="7">
    <source>
        <dbReference type="SAM" id="MobiDB-lite"/>
    </source>
</evidence>
<dbReference type="OrthoDB" id="9781411at2"/>
<evidence type="ECO:0000256" key="1">
    <source>
        <dbReference type="ARBA" id="ARBA00004141"/>
    </source>
</evidence>
<dbReference type="PANTHER" id="PTHR42751">
    <property type="entry name" value="SODIUM/HYDROGEN EXCHANGER FAMILY/TRKA DOMAIN PROTEIN"/>
    <property type="match status" value="1"/>
</dbReference>
<dbReference type="GO" id="GO:0015297">
    <property type="term" value="F:antiporter activity"/>
    <property type="evidence" value="ECO:0007669"/>
    <property type="project" value="InterPro"/>
</dbReference>
<feature type="transmembrane region" description="Helical" evidence="8">
    <location>
        <begin position="75"/>
        <end position="94"/>
    </location>
</feature>
<dbReference type="RefSeq" id="WP_133290721.1">
    <property type="nucleotide sequence ID" value="NZ_SMSJ01000037.1"/>
</dbReference>
<comment type="caution">
    <text evidence="10">The sequence shown here is derived from an EMBL/GenBank/DDBJ whole genome shotgun (WGS) entry which is preliminary data.</text>
</comment>
<feature type="region of interest" description="Disordered" evidence="7">
    <location>
        <begin position="50"/>
        <end position="69"/>
    </location>
</feature>
<dbReference type="Pfam" id="PF00999">
    <property type="entry name" value="Na_H_Exchanger"/>
    <property type="match status" value="1"/>
</dbReference>
<gene>
    <name evidence="10" type="ORF">E2C06_21805</name>
</gene>
<evidence type="ECO:0000256" key="5">
    <source>
        <dbReference type="ARBA" id="ARBA00022989"/>
    </source>
</evidence>
<feature type="transmembrane region" description="Helical" evidence="8">
    <location>
        <begin position="199"/>
        <end position="217"/>
    </location>
</feature>
<proteinExistence type="inferred from homology"/>
<feature type="transmembrane region" description="Helical" evidence="8">
    <location>
        <begin position="130"/>
        <end position="153"/>
    </location>
</feature>
<feature type="region of interest" description="Disordered" evidence="7">
    <location>
        <begin position="12"/>
        <end position="41"/>
    </location>
</feature>
<keyword evidence="4 8" id="KW-0812">Transmembrane</keyword>
<evidence type="ECO:0000256" key="8">
    <source>
        <dbReference type="SAM" id="Phobius"/>
    </source>
</evidence>
<dbReference type="InterPro" id="IPR038770">
    <property type="entry name" value="Na+/solute_symporter_sf"/>
</dbReference>
<dbReference type="AlphaFoldDB" id="A0A4R5QDE5"/>
<evidence type="ECO:0000256" key="3">
    <source>
        <dbReference type="ARBA" id="ARBA00022448"/>
    </source>
</evidence>
<dbReference type="GO" id="GO:1902600">
    <property type="term" value="P:proton transmembrane transport"/>
    <property type="evidence" value="ECO:0007669"/>
    <property type="project" value="InterPro"/>
</dbReference>
<comment type="similarity">
    <text evidence="2">Belongs to the monovalent cation:proton antiporter 2 (CPA2) transporter (TC 2.A.37) family.</text>
</comment>
<organism evidence="10 11">
    <name type="scientific">Dankookia rubra</name>
    <dbReference type="NCBI Taxonomy" id="1442381"/>
    <lineage>
        <taxon>Bacteria</taxon>
        <taxon>Pseudomonadati</taxon>
        <taxon>Pseudomonadota</taxon>
        <taxon>Alphaproteobacteria</taxon>
        <taxon>Acetobacterales</taxon>
        <taxon>Roseomonadaceae</taxon>
        <taxon>Dankookia</taxon>
    </lineage>
</organism>
<keyword evidence="3" id="KW-0813">Transport</keyword>
<feature type="domain" description="Cation/H+ exchanger transmembrane" evidence="9">
    <location>
        <begin position="75"/>
        <end position="234"/>
    </location>
</feature>
<feature type="transmembrane region" description="Helical" evidence="8">
    <location>
        <begin position="103"/>
        <end position="124"/>
    </location>
</feature>
<dbReference type="InterPro" id="IPR006153">
    <property type="entry name" value="Cation/H_exchanger_TM"/>
</dbReference>
<accession>A0A4R5QDE5</accession>
<name>A0A4R5QDE5_9PROT</name>
<dbReference type="GO" id="GO:0016020">
    <property type="term" value="C:membrane"/>
    <property type="evidence" value="ECO:0007669"/>
    <property type="project" value="UniProtKB-SubCell"/>
</dbReference>
<dbReference type="EMBL" id="SMSJ01000037">
    <property type="protein sequence ID" value="TDH60481.1"/>
    <property type="molecule type" value="Genomic_DNA"/>
</dbReference>
<feature type="compositionally biased region" description="Basic residues" evidence="7">
    <location>
        <begin position="50"/>
        <end position="61"/>
    </location>
</feature>
<evidence type="ECO:0000313" key="11">
    <source>
        <dbReference type="Proteomes" id="UP000295096"/>
    </source>
</evidence>
<keyword evidence="5 8" id="KW-1133">Transmembrane helix</keyword>
<keyword evidence="6 8" id="KW-0472">Membrane</keyword>
<feature type="transmembrane region" description="Helical" evidence="8">
    <location>
        <begin position="165"/>
        <end position="187"/>
    </location>
</feature>
<evidence type="ECO:0000256" key="2">
    <source>
        <dbReference type="ARBA" id="ARBA00005551"/>
    </source>
</evidence>
<feature type="compositionally biased region" description="Basic residues" evidence="7">
    <location>
        <begin position="24"/>
        <end position="39"/>
    </location>
</feature>
<dbReference type="PANTHER" id="PTHR42751:SF3">
    <property type="entry name" value="SODIUM_GLUTAMATE SYMPORTER"/>
    <property type="match status" value="1"/>
</dbReference>
<evidence type="ECO:0000256" key="4">
    <source>
        <dbReference type="ARBA" id="ARBA00022692"/>
    </source>
</evidence>